<dbReference type="SUPFAM" id="SSF46689">
    <property type="entry name" value="Homeodomain-like"/>
    <property type="match status" value="1"/>
</dbReference>
<sequence>MSPDSTKPAPNVARYALELFARQGFEATSVDQIAAAAGISRSTFFRQFGSKEDVIFADHAALLEDARTLLASSSADPWQVVCQAAELVFAHFAAEDSLAAQRYSVVNAHPALRDKELVTVFRYEKLFDAHLRSRVPGIKPLESVRFAAAVIATHNYLLREFMRGARAVTALQVSLELDAVRQLFGVLNPAPAAVRSENQTDDVVVAVFSRSTPAAEIAAAVQRTLENSSPTF</sequence>
<dbReference type="InterPro" id="IPR009057">
    <property type="entry name" value="Homeodomain-like_sf"/>
</dbReference>
<feature type="DNA-binding region" description="H-T-H motif" evidence="2">
    <location>
        <begin position="29"/>
        <end position="48"/>
    </location>
</feature>
<keyword evidence="5" id="KW-1185">Reference proteome</keyword>
<accession>A0ABV8R300</accession>
<evidence type="ECO:0000313" key="4">
    <source>
        <dbReference type="EMBL" id="MFC4265624.1"/>
    </source>
</evidence>
<dbReference type="Pfam" id="PF00440">
    <property type="entry name" value="TetR_N"/>
    <property type="match status" value="1"/>
</dbReference>
<dbReference type="InterPro" id="IPR050109">
    <property type="entry name" value="HTH-type_TetR-like_transc_reg"/>
</dbReference>
<dbReference type="PANTHER" id="PTHR30055">
    <property type="entry name" value="HTH-TYPE TRANSCRIPTIONAL REGULATOR RUTR"/>
    <property type="match status" value="1"/>
</dbReference>
<gene>
    <name evidence="4" type="ORF">ACFOW9_08420</name>
</gene>
<name>A0ABV8R300_9MICC</name>
<dbReference type="RefSeq" id="WP_230067589.1">
    <property type="nucleotide sequence ID" value="NZ_BAABLL010000004.1"/>
</dbReference>
<dbReference type="EMBL" id="JBHSCQ010000010">
    <property type="protein sequence ID" value="MFC4265624.1"/>
    <property type="molecule type" value="Genomic_DNA"/>
</dbReference>
<reference evidence="5" key="1">
    <citation type="journal article" date="2019" name="Int. J. Syst. Evol. Microbiol.">
        <title>The Global Catalogue of Microorganisms (GCM) 10K type strain sequencing project: providing services to taxonomists for standard genome sequencing and annotation.</title>
        <authorList>
            <consortium name="The Broad Institute Genomics Platform"/>
            <consortium name="The Broad Institute Genome Sequencing Center for Infectious Disease"/>
            <person name="Wu L."/>
            <person name="Ma J."/>
        </authorList>
    </citation>
    <scope>NUCLEOTIDE SEQUENCE [LARGE SCALE GENOMIC DNA]</scope>
    <source>
        <strain evidence="5">CGMCC 1.10698</strain>
    </source>
</reference>
<protein>
    <submittedName>
        <fullName evidence="4">TetR/AcrR family transcriptional regulator</fullName>
    </submittedName>
</protein>
<evidence type="ECO:0000256" key="1">
    <source>
        <dbReference type="ARBA" id="ARBA00023125"/>
    </source>
</evidence>
<dbReference type="Proteomes" id="UP001595773">
    <property type="component" value="Unassembled WGS sequence"/>
</dbReference>
<dbReference type="PANTHER" id="PTHR30055:SF226">
    <property type="entry name" value="HTH-TYPE TRANSCRIPTIONAL REGULATOR PKSA"/>
    <property type="match status" value="1"/>
</dbReference>
<evidence type="ECO:0000313" key="5">
    <source>
        <dbReference type="Proteomes" id="UP001595773"/>
    </source>
</evidence>
<evidence type="ECO:0000256" key="2">
    <source>
        <dbReference type="PROSITE-ProRule" id="PRU00335"/>
    </source>
</evidence>
<feature type="domain" description="HTH tetR-type" evidence="3">
    <location>
        <begin position="6"/>
        <end position="66"/>
    </location>
</feature>
<evidence type="ECO:0000259" key="3">
    <source>
        <dbReference type="PROSITE" id="PS50977"/>
    </source>
</evidence>
<proteinExistence type="predicted"/>
<dbReference type="PRINTS" id="PR00455">
    <property type="entry name" value="HTHTETR"/>
</dbReference>
<dbReference type="InterPro" id="IPR001647">
    <property type="entry name" value="HTH_TetR"/>
</dbReference>
<comment type="caution">
    <text evidence="4">The sequence shown here is derived from an EMBL/GenBank/DDBJ whole genome shotgun (WGS) entry which is preliminary data.</text>
</comment>
<dbReference type="PROSITE" id="PS50977">
    <property type="entry name" value="HTH_TETR_2"/>
    <property type="match status" value="1"/>
</dbReference>
<keyword evidence="1 2" id="KW-0238">DNA-binding</keyword>
<dbReference type="Gene3D" id="1.10.357.10">
    <property type="entry name" value="Tetracycline Repressor, domain 2"/>
    <property type="match status" value="1"/>
</dbReference>
<organism evidence="4 5">
    <name type="scientific">Arthrobacter cryoconiti</name>
    <dbReference type="NCBI Taxonomy" id="748907"/>
    <lineage>
        <taxon>Bacteria</taxon>
        <taxon>Bacillati</taxon>
        <taxon>Actinomycetota</taxon>
        <taxon>Actinomycetes</taxon>
        <taxon>Micrococcales</taxon>
        <taxon>Micrococcaceae</taxon>
        <taxon>Arthrobacter</taxon>
    </lineage>
</organism>